<dbReference type="eggNOG" id="KOG4306">
    <property type="taxonomic scope" value="Eukaryota"/>
</dbReference>
<evidence type="ECO:0000313" key="1">
    <source>
        <dbReference type="EMBL" id="EFC48287.1"/>
    </source>
</evidence>
<dbReference type="EMBL" id="GG738851">
    <property type="protein sequence ID" value="EFC48287.1"/>
    <property type="molecule type" value="Genomic_DNA"/>
</dbReference>
<dbReference type="AlphaFoldDB" id="D2V3Z2"/>
<dbReference type="Gene3D" id="3.20.20.190">
    <property type="entry name" value="Phosphatidylinositol (PI) phosphodiesterase"/>
    <property type="match status" value="1"/>
</dbReference>
<dbReference type="GO" id="GO:0006629">
    <property type="term" value="P:lipid metabolic process"/>
    <property type="evidence" value="ECO:0007669"/>
    <property type="project" value="InterPro"/>
</dbReference>
<accession>D2V3Z2</accession>
<dbReference type="PROSITE" id="PS50007">
    <property type="entry name" value="PIPLC_X_DOMAIN"/>
    <property type="match status" value="1"/>
</dbReference>
<organism evidence="2">
    <name type="scientific">Naegleria gruberi</name>
    <name type="common">Amoeba</name>
    <dbReference type="NCBI Taxonomy" id="5762"/>
    <lineage>
        <taxon>Eukaryota</taxon>
        <taxon>Discoba</taxon>
        <taxon>Heterolobosea</taxon>
        <taxon>Tetramitia</taxon>
        <taxon>Eutetramitia</taxon>
        <taxon>Vahlkampfiidae</taxon>
        <taxon>Naegleria</taxon>
    </lineage>
</organism>
<dbReference type="OMA" id="NHFYAME"/>
<gene>
    <name evidence="1" type="ORF">NAEGRDRAFT_46510</name>
</gene>
<protein>
    <submittedName>
        <fullName evidence="1">Predicted protein</fullName>
    </submittedName>
</protein>
<dbReference type="KEGG" id="ngr:NAEGRDRAFT_46510"/>
<keyword evidence="2" id="KW-1185">Reference proteome</keyword>
<dbReference type="InParanoid" id="D2V3Z2"/>
<dbReference type="PANTHER" id="PTHR13593">
    <property type="match status" value="1"/>
</dbReference>
<dbReference type="VEuPathDB" id="AmoebaDB:NAEGRDRAFT_46510"/>
<proteinExistence type="predicted"/>
<dbReference type="PANTHER" id="PTHR13593:SF113">
    <property type="entry name" value="SI:DKEY-266F7.9"/>
    <property type="match status" value="1"/>
</dbReference>
<dbReference type="GeneID" id="8849744"/>
<dbReference type="OrthoDB" id="1046782at2759"/>
<dbReference type="Pfam" id="PF26146">
    <property type="entry name" value="PI-PLC_X"/>
    <property type="match status" value="1"/>
</dbReference>
<dbReference type="GO" id="GO:0008081">
    <property type="term" value="F:phosphoric diester hydrolase activity"/>
    <property type="evidence" value="ECO:0007669"/>
    <property type="project" value="InterPro"/>
</dbReference>
<dbReference type="InterPro" id="IPR017946">
    <property type="entry name" value="PLC-like_Pdiesterase_TIM-brl"/>
</dbReference>
<dbReference type="RefSeq" id="XP_002681031.1">
    <property type="nucleotide sequence ID" value="XM_002680985.1"/>
</dbReference>
<reference evidence="1 2" key="1">
    <citation type="journal article" date="2010" name="Cell">
        <title>The genome of Naegleria gruberi illuminates early eukaryotic versatility.</title>
        <authorList>
            <person name="Fritz-Laylin L.K."/>
            <person name="Prochnik S.E."/>
            <person name="Ginger M.L."/>
            <person name="Dacks J.B."/>
            <person name="Carpenter M.L."/>
            <person name="Field M.C."/>
            <person name="Kuo A."/>
            <person name="Paredez A."/>
            <person name="Chapman J."/>
            <person name="Pham J."/>
            <person name="Shu S."/>
            <person name="Neupane R."/>
            <person name="Cipriano M."/>
            <person name="Mancuso J."/>
            <person name="Tu H."/>
            <person name="Salamov A."/>
            <person name="Lindquist E."/>
            <person name="Shapiro H."/>
            <person name="Lucas S."/>
            <person name="Grigoriev I.V."/>
            <person name="Cande W.Z."/>
            <person name="Fulton C."/>
            <person name="Rokhsar D.S."/>
            <person name="Dawson S.C."/>
        </authorList>
    </citation>
    <scope>NUCLEOTIDE SEQUENCE [LARGE SCALE GENOMIC DNA]</scope>
    <source>
        <strain evidence="1 2">NEG-M</strain>
    </source>
</reference>
<name>D2V3Z2_NAEGR</name>
<dbReference type="SUPFAM" id="SSF51695">
    <property type="entry name" value="PLC-like phosphodiesterases"/>
    <property type="match status" value="1"/>
</dbReference>
<evidence type="ECO:0000313" key="2">
    <source>
        <dbReference type="Proteomes" id="UP000006671"/>
    </source>
</evidence>
<sequence length="395" mass="45161">MLRNKLYGSTVIQHSIPSSITKKFTQQRLLQLRAMTDRDCDHSHHGNNQDSSLICQQEFNFHFNSVNGVVKGKRWMQDLLSKIGNTPITKLKIPATHDSATYNVSTSQDYSSDTLSDPSMLLIPQLVQIFQAYGLNTQRVKQFVAPWFKNQECSIYQQLNHGIRHLDLRVCKQSTGTTAETKYVACHGIVSVTIANVLRQVKQFLNENKKEIVTLDFNHLYGFSTQNDHLEFVNMSRTILGSDLLINPSQFTTNSTLNQIFTTSQRVFFYYVHTATVINYGSQFNLFPSWKIDTRWANKQDMTSLKTEILVELNSRTDFRYGFVSQIVMTPDLNMMVNGLFESPKSVKELATMNYGVIPTWISNDLPDSKMNVVNADYYHLFGDDFVSAVIAQNL</sequence>
<dbReference type="InterPro" id="IPR051057">
    <property type="entry name" value="PI-PLC_domain"/>
</dbReference>
<dbReference type="Proteomes" id="UP000006671">
    <property type="component" value="Unassembled WGS sequence"/>
</dbReference>